<comment type="caution">
    <text evidence="2">The sequence shown here is derived from an EMBL/GenBank/DDBJ whole genome shotgun (WGS) entry which is preliminary data.</text>
</comment>
<dbReference type="Gene3D" id="1.25.40.10">
    <property type="entry name" value="Tetratricopeptide repeat domain"/>
    <property type="match status" value="2"/>
</dbReference>
<accession>A0ABP5MDA8</accession>
<dbReference type="Pfam" id="PF00931">
    <property type="entry name" value="NB-ARC"/>
    <property type="match status" value="1"/>
</dbReference>
<reference evidence="3" key="1">
    <citation type="journal article" date="2019" name="Int. J. Syst. Evol. Microbiol.">
        <title>The Global Catalogue of Microorganisms (GCM) 10K type strain sequencing project: providing services to taxonomists for standard genome sequencing and annotation.</title>
        <authorList>
            <consortium name="The Broad Institute Genomics Platform"/>
            <consortium name="The Broad Institute Genome Sequencing Center for Infectious Disease"/>
            <person name="Wu L."/>
            <person name="Ma J."/>
        </authorList>
    </citation>
    <scope>NUCLEOTIDE SEQUENCE [LARGE SCALE GENOMIC DNA]</scope>
    <source>
        <strain evidence="3">JCM 13850</strain>
    </source>
</reference>
<organism evidence="2 3">
    <name type="scientific">Actinomadura napierensis</name>
    <dbReference type="NCBI Taxonomy" id="267854"/>
    <lineage>
        <taxon>Bacteria</taxon>
        <taxon>Bacillati</taxon>
        <taxon>Actinomycetota</taxon>
        <taxon>Actinomycetes</taxon>
        <taxon>Streptosporangiales</taxon>
        <taxon>Thermomonosporaceae</taxon>
        <taxon>Actinomadura</taxon>
    </lineage>
</organism>
<dbReference type="InterPro" id="IPR027417">
    <property type="entry name" value="P-loop_NTPase"/>
</dbReference>
<dbReference type="RefSeq" id="WP_344285210.1">
    <property type="nucleotide sequence ID" value="NZ_BAAAMR010000228.1"/>
</dbReference>
<dbReference type="InterPro" id="IPR053137">
    <property type="entry name" value="NLR-like"/>
</dbReference>
<dbReference type="SUPFAM" id="SSF52540">
    <property type="entry name" value="P-loop containing nucleoside triphosphate hydrolases"/>
    <property type="match status" value="1"/>
</dbReference>
<dbReference type="Pfam" id="PF13374">
    <property type="entry name" value="TPR_10"/>
    <property type="match status" value="2"/>
</dbReference>
<dbReference type="EMBL" id="BAAAMR010000228">
    <property type="protein sequence ID" value="GAA2171346.1"/>
    <property type="molecule type" value="Genomic_DNA"/>
</dbReference>
<dbReference type="PANTHER" id="PTHR46082:SF6">
    <property type="entry name" value="AAA+ ATPASE DOMAIN-CONTAINING PROTEIN-RELATED"/>
    <property type="match status" value="1"/>
</dbReference>
<name>A0ABP5MDA8_9ACTN</name>
<evidence type="ECO:0000313" key="3">
    <source>
        <dbReference type="Proteomes" id="UP001501020"/>
    </source>
</evidence>
<evidence type="ECO:0000259" key="1">
    <source>
        <dbReference type="Pfam" id="PF00931"/>
    </source>
</evidence>
<dbReference type="InterPro" id="IPR011990">
    <property type="entry name" value="TPR-like_helical_dom_sf"/>
</dbReference>
<proteinExistence type="predicted"/>
<protein>
    <submittedName>
        <fullName evidence="2">FxSxx-COOH system tetratricopeptide repeat protein</fullName>
    </submittedName>
</protein>
<dbReference type="Proteomes" id="UP001501020">
    <property type="component" value="Unassembled WGS sequence"/>
</dbReference>
<sequence length="732" mass="79353">MSTPPTEPDDAQEPVDVRMQATASGDGRAYQAARDQYINERTIQMHPPAQVHAPPGLVNIPAHARLFVGRGTELEQLDAALGAADPVVVAAVHGLGGVGKSTLAARYAAAHAPPAGAGTGVFHPVWWITADTGEAVQAGLAALAVALQPELKTVMKLEELAEWALTWLGCHPGWLVVLDNVTNPTHIAPLLDRTSTGRVLVTSRLGQGWHRFGARVLRLDVLTAGQAVELLTRIATAEGSGVDLDGADELVAELGSLPLAIEQAAAYLQQNQLSPRQYLRYLADSPAAMYDLPAEGGDTGSDARTIARIWRITLDLLTTGTPLAAELLRILAWYAPEAIPRTLLDNLNELDGRKQFAAPLLQAALGKLAAYNMITLTPTTITVHRLVQALARTPDDNPDDGDRHRRAADITAARDTATRLLDHARPEDDEDPAGWPQWRRLLPHIDALADHTPPGTDTDTTVRLLRDTGLFLTGQGAHPRALTYLQRCLVSVQRLHDPDHPLVLNARACLAYAYRHAGDLQRAISLLEHNLTEEERVLGADHRNTLTSRNNLAYAYRAAGDLDRAIPLHEQTLADRERVLGADHPQTLTSRNNLAGAYRAAGDLDRAIPLLEQTLAACERVLGTDHPNTLTSRNNLASAYRDAGDLDRAIPLHEQTLTDRERVLGADHPNTLISRGNLAYAYRAAGDLVRAIPLYEQTLADCVRVLGVDHPTTAVVRGNLDVARRNPIADRF</sequence>
<dbReference type="InterPro" id="IPR019734">
    <property type="entry name" value="TPR_rpt"/>
</dbReference>
<keyword evidence="3" id="KW-1185">Reference proteome</keyword>
<dbReference type="SUPFAM" id="SSF48452">
    <property type="entry name" value="TPR-like"/>
    <property type="match status" value="2"/>
</dbReference>
<dbReference type="Pfam" id="PF13424">
    <property type="entry name" value="TPR_12"/>
    <property type="match status" value="2"/>
</dbReference>
<dbReference type="PANTHER" id="PTHR46082">
    <property type="entry name" value="ATP/GTP-BINDING PROTEIN-RELATED"/>
    <property type="match status" value="1"/>
</dbReference>
<dbReference type="InterPro" id="IPR002182">
    <property type="entry name" value="NB-ARC"/>
</dbReference>
<feature type="domain" description="NB-ARC" evidence="1">
    <location>
        <begin position="73"/>
        <end position="236"/>
    </location>
</feature>
<dbReference type="Gene3D" id="3.40.50.300">
    <property type="entry name" value="P-loop containing nucleotide triphosphate hydrolases"/>
    <property type="match status" value="1"/>
</dbReference>
<dbReference type="SMART" id="SM00028">
    <property type="entry name" value="TPR"/>
    <property type="match status" value="5"/>
</dbReference>
<evidence type="ECO:0000313" key="2">
    <source>
        <dbReference type="EMBL" id="GAA2171346.1"/>
    </source>
</evidence>
<gene>
    <name evidence="2" type="primary">fxsT_2</name>
    <name evidence="2" type="ORF">GCM10009727_96590</name>
</gene>